<name>E8R268_ISOPI</name>
<reference evidence="1 2" key="2">
    <citation type="journal article" date="2011" name="Stand. Genomic Sci.">
        <title>Complete genome sequence of Isosphaera pallida type strain (IS1B).</title>
        <authorList>
            <consortium name="US DOE Joint Genome Institute (JGI-PGF)"/>
            <person name="Goker M."/>
            <person name="Cleland D."/>
            <person name="Saunders E."/>
            <person name="Lapidus A."/>
            <person name="Nolan M."/>
            <person name="Lucas S."/>
            <person name="Hammon N."/>
            <person name="Deshpande S."/>
            <person name="Cheng J.F."/>
            <person name="Tapia R."/>
            <person name="Han C."/>
            <person name="Goodwin L."/>
            <person name="Pitluck S."/>
            <person name="Liolios K."/>
            <person name="Pagani I."/>
            <person name="Ivanova N."/>
            <person name="Mavromatis K."/>
            <person name="Pati A."/>
            <person name="Chen A."/>
            <person name="Palaniappan K."/>
            <person name="Land M."/>
            <person name="Hauser L."/>
            <person name="Chang Y.J."/>
            <person name="Jeffries C.D."/>
            <person name="Detter J.C."/>
            <person name="Beck B."/>
            <person name="Woyke T."/>
            <person name="Bristow J."/>
            <person name="Eisen J.A."/>
            <person name="Markowitz V."/>
            <person name="Hugenholtz P."/>
            <person name="Kyrpides N.C."/>
            <person name="Klenk H.P."/>
        </authorList>
    </citation>
    <scope>NUCLEOTIDE SEQUENCE [LARGE SCALE GENOMIC DNA]</scope>
    <source>
        <strain evidence="2">ATCC 43644 / DSM 9630 / IS1B</strain>
    </source>
</reference>
<protein>
    <submittedName>
        <fullName evidence="1">Uncharacterized protein</fullName>
    </submittedName>
</protein>
<evidence type="ECO:0000313" key="2">
    <source>
        <dbReference type="Proteomes" id="UP000008631"/>
    </source>
</evidence>
<dbReference type="eggNOG" id="ENOG5032SJA">
    <property type="taxonomic scope" value="Bacteria"/>
</dbReference>
<dbReference type="HOGENOM" id="CLU_1544308_0_0_0"/>
<gene>
    <name evidence="1" type="ordered locus">Isop_2933</name>
</gene>
<reference key="1">
    <citation type="submission" date="2010-11" db="EMBL/GenBank/DDBJ databases">
        <title>The complete sequence of chromosome of Isophaera pallida ATCC 43644.</title>
        <authorList>
            <consortium name="US DOE Joint Genome Institute (JGI-PGF)"/>
            <person name="Lucas S."/>
            <person name="Copeland A."/>
            <person name="Lapidus A."/>
            <person name="Bruce D."/>
            <person name="Goodwin L."/>
            <person name="Pitluck S."/>
            <person name="Kyrpides N."/>
            <person name="Mavromatis K."/>
            <person name="Pagani I."/>
            <person name="Ivanova N."/>
            <person name="Saunders E."/>
            <person name="Brettin T."/>
            <person name="Detter J.C."/>
            <person name="Han C."/>
            <person name="Tapia R."/>
            <person name="Land M."/>
            <person name="Hauser L."/>
            <person name="Markowitz V."/>
            <person name="Cheng J.-F."/>
            <person name="Hugenholtz P."/>
            <person name="Woyke T."/>
            <person name="Wu D."/>
            <person name="Eisen J.A."/>
        </authorList>
    </citation>
    <scope>NUCLEOTIDE SEQUENCE</scope>
    <source>
        <strain>ATCC 43644</strain>
    </source>
</reference>
<dbReference type="STRING" id="575540.Isop_2933"/>
<dbReference type="AlphaFoldDB" id="E8R268"/>
<dbReference type="EMBL" id="CP002353">
    <property type="protein sequence ID" value="ADV63498.1"/>
    <property type="molecule type" value="Genomic_DNA"/>
</dbReference>
<dbReference type="RefSeq" id="WP_013565786.1">
    <property type="nucleotide sequence ID" value="NC_014962.1"/>
</dbReference>
<sequence length="178" mass="20217">MTTRPVLAETHSLSKLFRGLTEQTFAVDLGVADPGLVDYLSNLLIRFVPSSEVWRMRDRQGRRLDGVAAMLAEIEAAPADEHKRDGWRHVGDFTLFWTGVFPEALTALQNARRADALLDYRIHGKRSYEMASTFPSEEAPILRRLSEEFDLCVVGLSRVRREWERRDPQGPTPPLLVA</sequence>
<dbReference type="InParanoid" id="E8R268"/>
<dbReference type="KEGG" id="ipa:Isop_2933"/>
<dbReference type="Proteomes" id="UP000008631">
    <property type="component" value="Chromosome"/>
</dbReference>
<organism evidence="1 2">
    <name type="scientific">Isosphaera pallida (strain ATCC 43644 / DSM 9630 / IS1B)</name>
    <dbReference type="NCBI Taxonomy" id="575540"/>
    <lineage>
        <taxon>Bacteria</taxon>
        <taxon>Pseudomonadati</taxon>
        <taxon>Planctomycetota</taxon>
        <taxon>Planctomycetia</taxon>
        <taxon>Isosphaerales</taxon>
        <taxon>Isosphaeraceae</taxon>
        <taxon>Isosphaera</taxon>
    </lineage>
</organism>
<keyword evidence="2" id="KW-1185">Reference proteome</keyword>
<dbReference type="OrthoDB" id="7061165at2"/>
<evidence type="ECO:0000313" key="1">
    <source>
        <dbReference type="EMBL" id="ADV63498.1"/>
    </source>
</evidence>
<proteinExistence type="predicted"/>
<accession>E8R268</accession>